<dbReference type="PATRIC" id="fig|1003200.3.peg.3276"/>
<dbReference type="Proteomes" id="UP000004853">
    <property type="component" value="Unassembled WGS sequence"/>
</dbReference>
<dbReference type="AlphaFoldDB" id="F7T2Y7"/>
<organism evidence="1 2">
    <name type="scientific">Achromobacter insuavis AXX-A</name>
    <dbReference type="NCBI Taxonomy" id="1003200"/>
    <lineage>
        <taxon>Bacteria</taxon>
        <taxon>Pseudomonadati</taxon>
        <taxon>Pseudomonadota</taxon>
        <taxon>Betaproteobacteria</taxon>
        <taxon>Burkholderiales</taxon>
        <taxon>Alcaligenaceae</taxon>
        <taxon>Achromobacter</taxon>
    </lineage>
</organism>
<evidence type="ECO:0000313" key="1">
    <source>
        <dbReference type="EMBL" id="EGP45302.1"/>
    </source>
</evidence>
<evidence type="ECO:0000313" key="2">
    <source>
        <dbReference type="Proteomes" id="UP000004853"/>
    </source>
</evidence>
<sequence>MLRELCPHVFDDSLKKLQRTLRLGFILKDSVQFREHHSKALPRPSSTGLTERSKGQADVISHLMTQTQIKQALAISKDGDHIRAMQFYEIGD</sequence>
<reference evidence="1 2" key="1">
    <citation type="submission" date="2011-06" db="EMBL/GenBank/DDBJ databases">
        <authorList>
            <person name="Bador J."/>
            <person name="Amoureux L."/>
            <person name="Neuwirth C."/>
        </authorList>
    </citation>
    <scope>NUCLEOTIDE SEQUENCE [LARGE SCALE GENOMIC DNA]</scope>
    <source>
        <strain evidence="1 2">AXX-A</strain>
    </source>
</reference>
<dbReference type="EMBL" id="AFRQ01000059">
    <property type="protein sequence ID" value="EGP45302.1"/>
    <property type="molecule type" value="Genomic_DNA"/>
</dbReference>
<proteinExistence type="predicted"/>
<gene>
    <name evidence="1" type="ORF">AXXA_16507</name>
</gene>
<comment type="caution">
    <text evidence="1">The sequence shown here is derived from an EMBL/GenBank/DDBJ whole genome shotgun (WGS) entry which is preliminary data.</text>
</comment>
<name>F7T2Y7_9BURK</name>
<protein>
    <submittedName>
        <fullName evidence="1">Uncharacterized protein</fullName>
    </submittedName>
</protein>
<accession>F7T2Y7</accession>
<dbReference type="HOGENOM" id="CLU_2406539_0_0_4"/>